<feature type="compositionally biased region" description="Basic and acidic residues" evidence="4">
    <location>
        <begin position="1"/>
        <end position="31"/>
    </location>
</feature>
<evidence type="ECO:0000256" key="1">
    <source>
        <dbReference type="ARBA" id="ARBA00022737"/>
    </source>
</evidence>
<dbReference type="SUPFAM" id="SSF48452">
    <property type="entry name" value="TPR-like"/>
    <property type="match status" value="2"/>
</dbReference>
<reference evidence="7" key="1">
    <citation type="journal article" date="2013" name="Nature">
        <title>Pan genome of the phytoplankton Emiliania underpins its global distribution.</title>
        <authorList>
            <person name="Read B.A."/>
            <person name="Kegel J."/>
            <person name="Klute M.J."/>
            <person name="Kuo A."/>
            <person name="Lefebvre S.C."/>
            <person name="Maumus F."/>
            <person name="Mayer C."/>
            <person name="Miller J."/>
            <person name="Monier A."/>
            <person name="Salamov A."/>
            <person name="Young J."/>
            <person name="Aguilar M."/>
            <person name="Claverie J.M."/>
            <person name="Frickenhaus S."/>
            <person name="Gonzalez K."/>
            <person name="Herman E.K."/>
            <person name="Lin Y.C."/>
            <person name="Napier J."/>
            <person name="Ogata H."/>
            <person name="Sarno A.F."/>
            <person name="Shmutz J."/>
            <person name="Schroeder D."/>
            <person name="de Vargas C."/>
            <person name="Verret F."/>
            <person name="von Dassow P."/>
            <person name="Valentin K."/>
            <person name="Van de Peer Y."/>
            <person name="Wheeler G."/>
            <person name="Dacks J.B."/>
            <person name="Delwiche C.F."/>
            <person name="Dyhrman S.T."/>
            <person name="Glockner G."/>
            <person name="John U."/>
            <person name="Richards T."/>
            <person name="Worden A.Z."/>
            <person name="Zhang X."/>
            <person name="Grigoriev I.V."/>
            <person name="Allen A.E."/>
            <person name="Bidle K."/>
            <person name="Borodovsky M."/>
            <person name="Bowler C."/>
            <person name="Brownlee C."/>
            <person name="Cock J.M."/>
            <person name="Elias M."/>
            <person name="Gladyshev V.N."/>
            <person name="Groth M."/>
            <person name="Guda C."/>
            <person name="Hadaegh A."/>
            <person name="Iglesias-Rodriguez M.D."/>
            <person name="Jenkins J."/>
            <person name="Jones B.M."/>
            <person name="Lawson T."/>
            <person name="Leese F."/>
            <person name="Lindquist E."/>
            <person name="Lobanov A."/>
            <person name="Lomsadze A."/>
            <person name="Malik S.B."/>
            <person name="Marsh M.E."/>
            <person name="Mackinder L."/>
            <person name="Mock T."/>
            <person name="Mueller-Roeber B."/>
            <person name="Pagarete A."/>
            <person name="Parker M."/>
            <person name="Probert I."/>
            <person name="Quesneville H."/>
            <person name="Raines C."/>
            <person name="Rensing S.A."/>
            <person name="Riano-Pachon D.M."/>
            <person name="Richier S."/>
            <person name="Rokitta S."/>
            <person name="Shiraiwa Y."/>
            <person name="Soanes D.M."/>
            <person name="van der Giezen M."/>
            <person name="Wahlund T.M."/>
            <person name="Williams B."/>
            <person name="Wilson W."/>
            <person name="Wolfe G."/>
            <person name="Wurch L.L."/>
        </authorList>
    </citation>
    <scope>NUCLEOTIDE SEQUENCE</scope>
</reference>
<dbReference type="PANTHER" id="PTHR22904">
    <property type="entry name" value="TPR REPEAT CONTAINING PROTEIN"/>
    <property type="match status" value="1"/>
</dbReference>
<dbReference type="HOGENOM" id="CLU_480166_0_0_1"/>
<sequence length="568" mass="60570">MHKRQRTDGRAQRHEQRWNPFERDPFERAAAEPRAAQSGPAPWGTRFASLSEELRAFAAYVALDAEEEAAREQLVALVREVVAEECAGARVEAFGSWPAGLSAFDGDVDLRVVGGTAPRRGSRGEALLQRLGDALRPRVRSVRVITSARVPIVSLESHSSVQADVSLGSDDGATAVLTGLARAQPAFVPVVLALKLLLSQHALNKVYTGGVSSFRLCVMVARLFEERARSEVVEPSDLLLRALRLYGCQMDWTATDTLPNGAGLREVIDASGLRARREASRASLAGSAPAAADRGGGGWKAQGDEAMGSQRFELAFGSYTAAMAEPCLHGPSVAGDERQRLAVLLSNRSAAALGLSCPAQAEEDARRSASLQPGWGRPWARLGAALELQQRYGEAADALKRALECEPSNERWQADYRSLHARETSDDTRDCSSSSSGGREEHKARGNEAFRARRSAEAAGWYTRAIEADGDASSAGEASSNGAEVAVLRSNRSAAFMKLGANSEALAEARRCVKLDASFVKGYLRLGEALGAMGRWGDAIDALEEGLALEPAHAALQSALAQAASHSS</sequence>
<dbReference type="AlphaFoldDB" id="A0A0D3KN59"/>
<keyword evidence="7" id="KW-1185">Reference proteome</keyword>
<dbReference type="PANTHER" id="PTHR22904:SF523">
    <property type="entry name" value="STRESS-INDUCED-PHOSPHOPROTEIN 1"/>
    <property type="match status" value="1"/>
</dbReference>
<dbReference type="InterPro" id="IPR054708">
    <property type="entry name" value="MTPAP-like_central"/>
</dbReference>
<feature type="compositionally biased region" description="Low complexity" evidence="4">
    <location>
        <begin position="32"/>
        <end position="41"/>
    </location>
</feature>
<dbReference type="KEGG" id="ehx:EMIHUDRAFT_225918"/>
<name>A0A0D3KN59_EMIH1</name>
<feature type="repeat" description="TPR" evidence="3">
    <location>
        <begin position="376"/>
        <end position="409"/>
    </location>
</feature>
<dbReference type="GO" id="GO:0051879">
    <property type="term" value="F:Hsp90 protein binding"/>
    <property type="evidence" value="ECO:0007669"/>
    <property type="project" value="TreeGrafter"/>
</dbReference>
<dbReference type="PaxDb" id="2903-EOD37194"/>
<evidence type="ECO:0000256" key="4">
    <source>
        <dbReference type="SAM" id="MobiDB-lite"/>
    </source>
</evidence>
<organism evidence="6 7">
    <name type="scientific">Emiliania huxleyi (strain CCMP1516)</name>
    <dbReference type="NCBI Taxonomy" id="280463"/>
    <lineage>
        <taxon>Eukaryota</taxon>
        <taxon>Haptista</taxon>
        <taxon>Haptophyta</taxon>
        <taxon>Prymnesiophyceae</taxon>
        <taxon>Isochrysidales</taxon>
        <taxon>Noelaerhabdaceae</taxon>
        <taxon>Emiliania</taxon>
    </lineage>
</organism>
<dbReference type="GeneID" id="17282464"/>
<dbReference type="Gene3D" id="1.25.40.10">
    <property type="entry name" value="Tetratricopeptide repeat domain"/>
    <property type="match status" value="2"/>
</dbReference>
<accession>A0A0D3KN59</accession>
<dbReference type="Proteomes" id="UP000013827">
    <property type="component" value="Unassembled WGS sequence"/>
</dbReference>
<feature type="compositionally biased region" description="Basic and acidic residues" evidence="4">
    <location>
        <begin position="420"/>
        <end position="430"/>
    </location>
</feature>
<feature type="region of interest" description="Disordered" evidence="4">
    <location>
        <begin position="1"/>
        <end position="43"/>
    </location>
</feature>
<feature type="region of interest" description="Disordered" evidence="4">
    <location>
        <begin position="284"/>
        <end position="304"/>
    </location>
</feature>
<dbReference type="STRING" id="2903.R1FUL3"/>
<dbReference type="InterPro" id="IPR043519">
    <property type="entry name" value="NT_sf"/>
</dbReference>
<feature type="compositionally biased region" description="Low complexity" evidence="4">
    <location>
        <begin position="284"/>
        <end position="293"/>
    </location>
</feature>
<evidence type="ECO:0000256" key="2">
    <source>
        <dbReference type="ARBA" id="ARBA00022803"/>
    </source>
</evidence>
<dbReference type="Pfam" id="PF22600">
    <property type="entry name" value="MTPAP-like_central"/>
    <property type="match status" value="1"/>
</dbReference>
<dbReference type="Gene3D" id="3.30.460.10">
    <property type="entry name" value="Beta Polymerase, domain 2"/>
    <property type="match status" value="1"/>
</dbReference>
<proteinExistence type="predicted"/>
<evidence type="ECO:0000313" key="7">
    <source>
        <dbReference type="Proteomes" id="UP000013827"/>
    </source>
</evidence>
<protein>
    <recommendedName>
        <fullName evidence="5">Poly(A) RNA polymerase mitochondrial-like central palm domain-containing protein</fullName>
    </recommendedName>
</protein>
<dbReference type="CDD" id="cd05402">
    <property type="entry name" value="NT_PAP_TUTase"/>
    <property type="match status" value="1"/>
</dbReference>
<dbReference type="PROSITE" id="PS50005">
    <property type="entry name" value="TPR"/>
    <property type="match status" value="2"/>
</dbReference>
<evidence type="ECO:0000256" key="3">
    <source>
        <dbReference type="PROSITE-ProRule" id="PRU00339"/>
    </source>
</evidence>
<keyword evidence="1" id="KW-0677">Repeat</keyword>
<feature type="domain" description="Poly(A) RNA polymerase mitochondrial-like central palm" evidence="5">
    <location>
        <begin position="50"/>
        <end position="172"/>
    </location>
</feature>
<keyword evidence="2 3" id="KW-0802">TPR repeat</keyword>
<dbReference type="SMART" id="SM00028">
    <property type="entry name" value="TPR"/>
    <property type="match status" value="5"/>
</dbReference>
<dbReference type="eggNOG" id="KOG1906">
    <property type="taxonomic scope" value="Eukaryota"/>
</dbReference>
<evidence type="ECO:0000313" key="6">
    <source>
        <dbReference type="EnsemblProtists" id="EOD37194"/>
    </source>
</evidence>
<feature type="compositionally biased region" description="Basic and acidic residues" evidence="4">
    <location>
        <begin position="438"/>
        <end position="451"/>
    </location>
</feature>
<reference evidence="6" key="2">
    <citation type="submission" date="2024-10" db="UniProtKB">
        <authorList>
            <consortium name="EnsemblProtists"/>
        </authorList>
    </citation>
    <scope>IDENTIFICATION</scope>
</reference>
<dbReference type="SUPFAM" id="SSF81301">
    <property type="entry name" value="Nucleotidyltransferase"/>
    <property type="match status" value="1"/>
</dbReference>
<dbReference type="eggNOG" id="KOG4648">
    <property type="taxonomic scope" value="Eukaryota"/>
</dbReference>
<dbReference type="InterPro" id="IPR011990">
    <property type="entry name" value="TPR-like_helical_dom_sf"/>
</dbReference>
<feature type="region of interest" description="Disordered" evidence="4">
    <location>
        <begin position="420"/>
        <end position="451"/>
    </location>
</feature>
<dbReference type="SUPFAM" id="SSF81631">
    <property type="entry name" value="PAP/OAS1 substrate-binding domain"/>
    <property type="match status" value="1"/>
</dbReference>
<dbReference type="RefSeq" id="XP_005789623.1">
    <property type="nucleotide sequence ID" value="XM_005789566.1"/>
</dbReference>
<feature type="repeat" description="TPR" evidence="3">
    <location>
        <begin position="520"/>
        <end position="553"/>
    </location>
</feature>
<dbReference type="InterPro" id="IPR019734">
    <property type="entry name" value="TPR_rpt"/>
</dbReference>
<evidence type="ECO:0000259" key="5">
    <source>
        <dbReference type="Pfam" id="PF22600"/>
    </source>
</evidence>
<dbReference type="EnsemblProtists" id="EOD37194">
    <property type="protein sequence ID" value="EOD37194"/>
    <property type="gene ID" value="EMIHUDRAFT_225918"/>
</dbReference>